<evidence type="ECO:0000256" key="2">
    <source>
        <dbReference type="SAM" id="MobiDB-lite"/>
    </source>
</evidence>
<dbReference type="SMART" id="SM00220">
    <property type="entry name" value="S_TKc"/>
    <property type="match status" value="1"/>
</dbReference>
<feature type="binding site" evidence="1">
    <location>
        <position position="71"/>
    </location>
    <ligand>
        <name>ATP</name>
        <dbReference type="ChEBI" id="CHEBI:30616"/>
    </ligand>
</feature>
<dbReference type="Gene3D" id="1.10.510.10">
    <property type="entry name" value="Transferase(Phosphotransferase) domain 1"/>
    <property type="match status" value="1"/>
</dbReference>
<feature type="compositionally biased region" description="Polar residues" evidence="2">
    <location>
        <begin position="400"/>
        <end position="420"/>
    </location>
</feature>
<dbReference type="PROSITE" id="PS50011">
    <property type="entry name" value="PROTEIN_KINASE_DOM"/>
    <property type="match status" value="1"/>
</dbReference>
<name>A0AA36JFU9_9DINO</name>
<keyword evidence="1" id="KW-0547">Nucleotide-binding</keyword>
<organism evidence="4 5">
    <name type="scientific">Effrenium voratum</name>
    <dbReference type="NCBI Taxonomy" id="2562239"/>
    <lineage>
        <taxon>Eukaryota</taxon>
        <taxon>Sar</taxon>
        <taxon>Alveolata</taxon>
        <taxon>Dinophyceae</taxon>
        <taxon>Suessiales</taxon>
        <taxon>Symbiodiniaceae</taxon>
        <taxon>Effrenium</taxon>
    </lineage>
</organism>
<proteinExistence type="predicted"/>
<reference evidence="4" key="1">
    <citation type="submission" date="2023-08" db="EMBL/GenBank/DDBJ databases">
        <authorList>
            <person name="Chen Y."/>
            <person name="Shah S."/>
            <person name="Dougan E. K."/>
            <person name="Thang M."/>
            <person name="Chan C."/>
        </authorList>
    </citation>
    <scope>NUCLEOTIDE SEQUENCE</scope>
</reference>
<dbReference type="InterPro" id="IPR011009">
    <property type="entry name" value="Kinase-like_dom_sf"/>
</dbReference>
<dbReference type="InterPro" id="IPR000719">
    <property type="entry name" value="Prot_kinase_dom"/>
</dbReference>
<dbReference type="AlphaFoldDB" id="A0AA36JFU9"/>
<evidence type="ECO:0000313" key="4">
    <source>
        <dbReference type="EMBL" id="CAJ1405460.1"/>
    </source>
</evidence>
<dbReference type="PROSITE" id="PS00107">
    <property type="entry name" value="PROTEIN_KINASE_ATP"/>
    <property type="match status" value="1"/>
</dbReference>
<gene>
    <name evidence="4" type="ORF">EVOR1521_LOCUS27660</name>
</gene>
<dbReference type="GO" id="GO:0005524">
    <property type="term" value="F:ATP binding"/>
    <property type="evidence" value="ECO:0007669"/>
    <property type="project" value="UniProtKB-UniRule"/>
</dbReference>
<dbReference type="SUPFAM" id="SSF56112">
    <property type="entry name" value="Protein kinase-like (PK-like)"/>
    <property type="match status" value="1"/>
</dbReference>
<comment type="caution">
    <text evidence="4">The sequence shown here is derived from an EMBL/GenBank/DDBJ whole genome shotgun (WGS) entry which is preliminary data.</text>
</comment>
<evidence type="ECO:0000313" key="5">
    <source>
        <dbReference type="Proteomes" id="UP001178507"/>
    </source>
</evidence>
<feature type="region of interest" description="Disordered" evidence="2">
    <location>
        <begin position="399"/>
        <end position="420"/>
    </location>
</feature>
<dbReference type="GO" id="GO:0004672">
    <property type="term" value="F:protein kinase activity"/>
    <property type="evidence" value="ECO:0007669"/>
    <property type="project" value="InterPro"/>
</dbReference>
<dbReference type="Proteomes" id="UP001178507">
    <property type="component" value="Unassembled WGS sequence"/>
</dbReference>
<keyword evidence="1" id="KW-0067">ATP-binding</keyword>
<dbReference type="EMBL" id="CAUJNA010003585">
    <property type="protein sequence ID" value="CAJ1405460.1"/>
    <property type="molecule type" value="Genomic_DNA"/>
</dbReference>
<sequence length="420" mass="46100">MHDSRFVSDEPRAKVAASAAQLLRSGAELGWQRGKGLVVAKPERLLGSGCFACCWQLRIQSPGTERLAVLKHFVAVDCAVAAVFGKELLGQHHEQFRKEKLIGERLALRPALARHAAALISASVRFLGLPEAAPANQERMLVLQHAGQPLDQLSPRQLPEPGPVVNQLLAGVEMLRGLGVVHADISPSNCCCSPVGRVRLVDFGSALLLEGRRRGEDPRLERLRTRYVHHPRFPVSERYGYPLSVQRLINEIELPRGIDVYQARYDCEAFPGNLAATPPEMLRGFLAPQSDVYGLGILYWWMLTGEDSISEPKLASFLTEGSHAGCVEQSLQRAQQSMNQALLDLERQEAEKFSKVYEILRELSARQLALEQQVAGLAASSQGFQMVMFEPGQMAAMQPMVQSPASVQSGGSPQLPSETS</sequence>
<accession>A0AA36JFU9</accession>
<keyword evidence="5" id="KW-1185">Reference proteome</keyword>
<evidence type="ECO:0000259" key="3">
    <source>
        <dbReference type="PROSITE" id="PS50011"/>
    </source>
</evidence>
<dbReference type="InterPro" id="IPR017441">
    <property type="entry name" value="Protein_kinase_ATP_BS"/>
</dbReference>
<evidence type="ECO:0000256" key="1">
    <source>
        <dbReference type="PROSITE-ProRule" id="PRU10141"/>
    </source>
</evidence>
<protein>
    <recommendedName>
        <fullName evidence="3">Protein kinase domain-containing protein</fullName>
    </recommendedName>
</protein>
<feature type="domain" description="Protein kinase" evidence="3">
    <location>
        <begin position="40"/>
        <end position="370"/>
    </location>
</feature>